<dbReference type="Proteomes" id="UP000452141">
    <property type="component" value="Unassembled WGS sequence"/>
</dbReference>
<dbReference type="InterPro" id="IPR000914">
    <property type="entry name" value="SBP_5_dom"/>
</dbReference>
<dbReference type="RefSeq" id="WP_154486298.1">
    <property type="nucleotide sequence ID" value="NZ_VUMW01000002.1"/>
</dbReference>
<dbReference type="PANTHER" id="PTHR30290:SF10">
    <property type="entry name" value="PERIPLASMIC OLIGOPEPTIDE-BINDING PROTEIN-RELATED"/>
    <property type="match status" value="1"/>
</dbReference>
<dbReference type="Gene3D" id="3.40.190.10">
    <property type="entry name" value="Periplasmic binding protein-like II"/>
    <property type="match status" value="1"/>
</dbReference>
<comment type="similarity">
    <text evidence="2">Belongs to the bacterial solute-binding protein 5 family.</text>
</comment>
<feature type="chain" id="PRO_5039708060" evidence="6">
    <location>
        <begin position="23"/>
        <end position="544"/>
    </location>
</feature>
<evidence type="ECO:0000256" key="6">
    <source>
        <dbReference type="SAM" id="SignalP"/>
    </source>
</evidence>
<dbReference type="InterPro" id="IPR030678">
    <property type="entry name" value="Peptide/Ni-bd"/>
</dbReference>
<keyword evidence="4 6" id="KW-0732">Signal</keyword>
<evidence type="ECO:0000256" key="3">
    <source>
        <dbReference type="ARBA" id="ARBA00022448"/>
    </source>
</evidence>
<evidence type="ECO:0000256" key="1">
    <source>
        <dbReference type="ARBA" id="ARBA00004193"/>
    </source>
</evidence>
<dbReference type="FunFam" id="3.90.76.10:FF:000001">
    <property type="entry name" value="Oligopeptide ABC transporter substrate-binding protein"/>
    <property type="match status" value="1"/>
</dbReference>
<dbReference type="GO" id="GO:0043190">
    <property type="term" value="C:ATP-binding cassette (ABC) transporter complex"/>
    <property type="evidence" value="ECO:0007669"/>
    <property type="project" value="InterPro"/>
</dbReference>
<dbReference type="AlphaFoldDB" id="A0A844FKR9"/>
<name>A0A844FKR9_9LACO</name>
<dbReference type="Gene3D" id="3.10.105.10">
    <property type="entry name" value="Dipeptide-binding Protein, Domain 3"/>
    <property type="match status" value="1"/>
</dbReference>
<dbReference type="InterPro" id="IPR039424">
    <property type="entry name" value="SBP_5"/>
</dbReference>
<gene>
    <name evidence="8" type="ORF">FYJ61_01325</name>
</gene>
<keyword evidence="5" id="KW-0571">Peptide transport</keyword>
<dbReference type="GO" id="GO:0042597">
    <property type="term" value="C:periplasmic space"/>
    <property type="evidence" value="ECO:0007669"/>
    <property type="project" value="UniProtKB-ARBA"/>
</dbReference>
<dbReference type="Pfam" id="PF00496">
    <property type="entry name" value="SBP_bac_5"/>
    <property type="match status" value="1"/>
</dbReference>
<evidence type="ECO:0000259" key="7">
    <source>
        <dbReference type="Pfam" id="PF00496"/>
    </source>
</evidence>
<keyword evidence="5" id="KW-0653">Protein transport</keyword>
<dbReference type="PROSITE" id="PS01040">
    <property type="entry name" value="SBP_BACTERIAL_5"/>
    <property type="match status" value="1"/>
</dbReference>
<dbReference type="CDD" id="cd08504">
    <property type="entry name" value="PBP2_OppA"/>
    <property type="match status" value="1"/>
</dbReference>
<feature type="signal peptide" evidence="6">
    <location>
        <begin position="1"/>
        <end position="22"/>
    </location>
</feature>
<protein>
    <submittedName>
        <fullName evidence="8">Peptide ABC transporter substrate-binding protein</fullName>
    </submittedName>
</protein>
<feature type="domain" description="Solute-binding protein family 5" evidence="7">
    <location>
        <begin position="79"/>
        <end position="465"/>
    </location>
</feature>
<accession>A0A844FKR9</accession>
<dbReference type="Gene3D" id="3.90.76.10">
    <property type="entry name" value="Dipeptide-binding Protein, Domain 1"/>
    <property type="match status" value="1"/>
</dbReference>
<dbReference type="PANTHER" id="PTHR30290">
    <property type="entry name" value="PERIPLASMIC BINDING COMPONENT OF ABC TRANSPORTER"/>
    <property type="match status" value="1"/>
</dbReference>
<evidence type="ECO:0000313" key="9">
    <source>
        <dbReference type="Proteomes" id="UP000452141"/>
    </source>
</evidence>
<keyword evidence="3" id="KW-0813">Transport</keyword>
<dbReference type="InterPro" id="IPR023765">
    <property type="entry name" value="SBP_5_CS"/>
</dbReference>
<dbReference type="PIRSF" id="PIRSF002741">
    <property type="entry name" value="MppA"/>
    <property type="match status" value="1"/>
</dbReference>
<reference evidence="8 9" key="1">
    <citation type="submission" date="2019-08" db="EMBL/GenBank/DDBJ databases">
        <title>In-depth cultivation of the pig gut microbiome towards novel bacterial diversity and tailored functional studies.</title>
        <authorList>
            <person name="Wylensek D."/>
            <person name="Hitch T.C.A."/>
            <person name="Clavel T."/>
        </authorList>
    </citation>
    <scope>NUCLEOTIDE SEQUENCE [LARGE SCALE GENOMIC DNA]</scope>
    <source>
        <strain evidence="8 9">WCA-470BD-2E</strain>
    </source>
</reference>
<evidence type="ECO:0000313" key="8">
    <source>
        <dbReference type="EMBL" id="MST79144.1"/>
    </source>
</evidence>
<organism evidence="8 9">
    <name type="scientific">Lactobacillus equicursoris</name>
    <dbReference type="NCBI Taxonomy" id="420645"/>
    <lineage>
        <taxon>Bacteria</taxon>
        <taxon>Bacillati</taxon>
        <taxon>Bacillota</taxon>
        <taxon>Bacilli</taxon>
        <taxon>Lactobacillales</taxon>
        <taxon>Lactobacillaceae</taxon>
        <taxon>Lactobacillus</taxon>
    </lineage>
</organism>
<dbReference type="EMBL" id="VUMW01000002">
    <property type="protein sequence ID" value="MST79144.1"/>
    <property type="molecule type" value="Genomic_DNA"/>
</dbReference>
<sequence length="544" mass="60357">MSKVSKKLAVSSLAVVAASMLAACSQSSASKRSYKSNLNWMTTSEIQTMDPSKVVDTTGGEQLTNTMEGLFRLGNNSKLLPGVATKSTTSKDGLTWTFYLRKNAKWSNGDQVTASDFVYAWRRTLDPKTGSQQGNLFDGIKNANAVVAGKKKPSSLGVKAVGKYKLVVTLEHKLPYMKYLVATGLYPQDQKAVEKYGKKYGTASKYMVYNGAFAQSGWTGSNLTWKLVKNKYYWNKKSVKLQSVTYNVEKSMSTDLNLYQSGKLDAALLSTQAAASMKNNEAYTVRKQGNTNYLTYNVSKYKFLANVWVRRALSMAVNRKELVKTIGGVNTVATTFSSPTVVVDGQNFTNYVDKNNKANKVYMTYNKKLALSYLEKGLKQLGKKNLSFTLTTDDDDTSKQTSEYLQSCFKAAFGDKVDVQVSNLPKTTRVSRMLNGDYQVTLTGLTSDFPDPYGFLKYMQTGQSYNFGKWSDSSYDKAVQASQSASSTKERKADLLKAEQVLTNQQALSSLYHLGQAWLVRKTVHGVVFNGGSYWFGHAYVYAK</sequence>
<evidence type="ECO:0000256" key="4">
    <source>
        <dbReference type="ARBA" id="ARBA00022729"/>
    </source>
</evidence>
<dbReference type="GO" id="GO:1904680">
    <property type="term" value="F:peptide transmembrane transporter activity"/>
    <property type="evidence" value="ECO:0007669"/>
    <property type="project" value="TreeGrafter"/>
</dbReference>
<comment type="subcellular location">
    <subcellularLocation>
        <location evidence="1">Cell membrane</location>
        <topology evidence="1">Lipid-anchor</topology>
    </subcellularLocation>
</comment>
<proteinExistence type="inferred from homology"/>
<evidence type="ECO:0000256" key="5">
    <source>
        <dbReference type="ARBA" id="ARBA00022856"/>
    </source>
</evidence>
<dbReference type="SUPFAM" id="SSF53850">
    <property type="entry name" value="Periplasmic binding protein-like II"/>
    <property type="match status" value="1"/>
</dbReference>
<evidence type="ECO:0000256" key="2">
    <source>
        <dbReference type="ARBA" id="ARBA00005695"/>
    </source>
</evidence>
<dbReference type="PROSITE" id="PS51257">
    <property type="entry name" value="PROKAR_LIPOPROTEIN"/>
    <property type="match status" value="1"/>
</dbReference>
<comment type="caution">
    <text evidence="8">The sequence shown here is derived from an EMBL/GenBank/DDBJ whole genome shotgun (WGS) entry which is preliminary data.</text>
</comment>
<dbReference type="GO" id="GO:0015833">
    <property type="term" value="P:peptide transport"/>
    <property type="evidence" value="ECO:0007669"/>
    <property type="project" value="UniProtKB-KW"/>
</dbReference>